<name>A0AAJ6NRJ8_9CYAN</name>
<feature type="domain" description="Response regulatory" evidence="2">
    <location>
        <begin position="1"/>
        <end position="90"/>
    </location>
</feature>
<dbReference type="InterPro" id="IPR001789">
    <property type="entry name" value="Sig_transdc_resp-reg_receiver"/>
</dbReference>
<proteinExistence type="predicted"/>
<dbReference type="InterPro" id="IPR011006">
    <property type="entry name" value="CheY-like_superfamily"/>
</dbReference>
<reference evidence="3 4" key="1">
    <citation type="journal article" date="2023" name="Limnol Oceanogr Lett">
        <title>Environmental adaptations by the intertidal Antarctic cyanobacterium Halotia branconii CENA392 as revealed using long-read genome sequencing.</title>
        <authorList>
            <person name="Dextro R.B."/>
            <person name="Delbaje E."/>
            <person name="Freitas P.N.N."/>
            <person name="Geraldes V."/>
            <person name="Pinto E."/>
            <person name="Long P.F."/>
            <person name="Fiore M.F."/>
        </authorList>
    </citation>
    <scope>NUCLEOTIDE SEQUENCE [LARGE SCALE GENOMIC DNA]</scope>
    <source>
        <strain evidence="3 4">CENA392</strain>
    </source>
</reference>
<dbReference type="SUPFAM" id="SSF52172">
    <property type="entry name" value="CheY-like"/>
    <property type="match status" value="1"/>
</dbReference>
<evidence type="ECO:0000313" key="4">
    <source>
        <dbReference type="Proteomes" id="UP001223520"/>
    </source>
</evidence>
<evidence type="ECO:0000313" key="3">
    <source>
        <dbReference type="EMBL" id="WGV25268.1"/>
    </source>
</evidence>
<protein>
    <recommendedName>
        <fullName evidence="2">Response regulatory domain-containing protein</fullName>
    </recommendedName>
</protein>
<dbReference type="GO" id="GO:0000160">
    <property type="term" value="P:phosphorelay signal transduction system"/>
    <property type="evidence" value="ECO:0007669"/>
    <property type="project" value="InterPro"/>
</dbReference>
<comment type="caution">
    <text evidence="1">Lacks conserved residue(s) required for the propagation of feature annotation.</text>
</comment>
<dbReference type="KEGG" id="hbq:QI031_26550"/>
<keyword evidence="4" id="KW-1185">Reference proteome</keyword>
<sequence length="120" mass="12784">MILSKEIGKTQPPLEAQALVRQLKLLLKLIHEQFAVDTISSEQGGKIPAIALTAYAGEINQQQAIAAGFQLHVAKPIDPESLVAIIVELTQMTKKLSPLNGAASGFAFFVFSTTAIAPIC</sequence>
<dbReference type="Proteomes" id="UP001223520">
    <property type="component" value="Chromosome"/>
</dbReference>
<evidence type="ECO:0000256" key="1">
    <source>
        <dbReference type="PROSITE-ProRule" id="PRU00169"/>
    </source>
</evidence>
<organism evidence="3 4">
    <name type="scientific">Halotia branconii CENA392</name>
    <dbReference type="NCBI Taxonomy" id="1539056"/>
    <lineage>
        <taxon>Bacteria</taxon>
        <taxon>Bacillati</taxon>
        <taxon>Cyanobacteriota</taxon>
        <taxon>Cyanophyceae</taxon>
        <taxon>Nostocales</taxon>
        <taxon>Nodulariaceae</taxon>
        <taxon>Halotia</taxon>
    </lineage>
</organism>
<evidence type="ECO:0000259" key="2">
    <source>
        <dbReference type="PROSITE" id="PS50110"/>
    </source>
</evidence>
<accession>A0AAJ6NRJ8</accession>
<dbReference type="EMBL" id="CP124543">
    <property type="protein sequence ID" value="WGV25268.1"/>
    <property type="molecule type" value="Genomic_DNA"/>
</dbReference>
<dbReference type="PROSITE" id="PS50110">
    <property type="entry name" value="RESPONSE_REGULATORY"/>
    <property type="match status" value="1"/>
</dbReference>
<gene>
    <name evidence="3" type="ORF">QI031_26550</name>
</gene>
<dbReference type="RefSeq" id="WP_281482571.1">
    <property type="nucleotide sequence ID" value="NZ_CP124543.1"/>
</dbReference>
<dbReference type="AlphaFoldDB" id="A0AAJ6NRJ8"/>
<dbReference type="Gene3D" id="3.40.50.2300">
    <property type="match status" value="1"/>
</dbReference>